<evidence type="ECO:0008006" key="3">
    <source>
        <dbReference type="Google" id="ProtNLM"/>
    </source>
</evidence>
<protein>
    <recommendedName>
        <fullName evidence="3">DUF4178 domain-containing protein</fullName>
    </recommendedName>
</protein>
<evidence type="ECO:0000313" key="2">
    <source>
        <dbReference type="Proteomes" id="UP000229749"/>
    </source>
</evidence>
<name>A0A2M7XIH4_9BACT</name>
<comment type="caution">
    <text evidence="1">The sequence shown here is derived from an EMBL/GenBank/DDBJ whole genome shotgun (WGS) entry which is preliminary data.</text>
</comment>
<accession>A0A2M7XIH4</accession>
<dbReference type="Proteomes" id="UP000229749">
    <property type="component" value="Unassembled WGS sequence"/>
</dbReference>
<gene>
    <name evidence="1" type="ORF">CO172_00150</name>
</gene>
<sequence>MKDLIEDSVPLQTKLAVQGKPFNYIGRMELELQGGEVLYWLMDKDGGLISIDPETEEFMIFWPIEEEIHFTGSVLIYGGDRFEFFYEDQVSVVKSIGDVSFDEDVYCDFRDYENKDHQIARTLHMKSTGERRRFIGQVFLEEDIFFPEGLAL</sequence>
<organism evidence="1 2">
    <name type="scientific">Candidatus Uhrbacteria bacterium CG_4_9_14_3_um_filter_36_7</name>
    <dbReference type="NCBI Taxonomy" id="1975033"/>
    <lineage>
        <taxon>Bacteria</taxon>
        <taxon>Candidatus Uhriibacteriota</taxon>
    </lineage>
</organism>
<proteinExistence type="predicted"/>
<dbReference type="EMBL" id="PFWS01000003">
    <property type="protein sequence ID" value="PJA47767.1"/>
    <property type="molecule type" value="Genomic_DNA"/>
</dbReference>
<evidence type="ECO:0000313" key="1">
    <source>
        <dbReference type="EMBL" id="PJA47767.1"/>
    </source>
</evidence>
<dbReference type="AlphaFoldDB" id="A0A2M7XIH4"/>
<reference evidence="2" key="1">
    <citation type="submission" date="2017-09" db="EMBL/GenBank/DDBJ databases">
        <title>Depth-based differentiation of microbial function through sediment-hosted aquifers and enrichment of novel symbionts in the deep terrestrial subsurface.</title>
        <authorList>
            <person name="Probst A.J."/>
            <person name="Ladd B."/>
            <person name="Jarett J.K."/>
            <person name="Geller-Mcgrath D.E."/>
            <person name="Sieber C.M.K."/>
            <person name="Emerson J.B."/>
            <person name="Anantharaman K."/>
            <person name="Thomas B.C."/>
            <person name="Malmstrom R."/>
            <person name="Stieglmeier M."/>
            <person name="Klingl A."/>
            <person name="Woyke T."/>
            <person name="Ryan C.M."/>
            <person name="Banfield J.F."/>
        </authorList>
    </citation>
    <scope>NUCLEOTIDE SEQUENCE [LARGE SCALE GENOMIC DNA]</scope>
</reference>